<proteinExistence type="predicted"/>
<dbReference type="SUPFAM" id="SSF51735">
    <property type="entry name" value="NAD(P)-binding Rossmann-fold domains"/>
    <property type="match status" value="1"/>
</dbReference>
<name>A0AB39LZM1_9ACTN</name>
<protein>
    <submittedName>
        <fullName evidence="2">NAD-dependent epimerase/dehydratase family protein</fullName>
    </submittedName>
</protein>
<evidence type="ECO:0000313" key="2">
    <source>
        <dbReference type="EMBL" id="XDP99521.1"/>
    </source>
</evidence>
<dbReference type="Gene3D" id="3.40.50.720">
    <property type="entry name" value="NAD(P)-binding Rossmann-like Domain"/>
    <property type="match status" value="1"/>
</dbReference>
<dbReference type="EMBL" id="CP163431">
    <property type="protein sequence ID" value="XDP99521.1"/>
    <property type="molecule type" value="Genomic_DNA"/>
</dbReference>
<evidence type="ECO:0000259" key="1">
    <source>
        <dbReference type="Pfam" id="PF01370"/>
    </source>
</evidence>
<dbReference type="InterPro" id="IPR001509">
    <property type="entry name" value="Epimerase_deHydtase"/>
</dbReference>
<accession>A0AB39LZM1</accession>
<dbReference type="InterPro" id="IPR036291">
    <property type="entry name" value="NAD(P)-bd_dom_sf"/>
</dbReference>
<dbReference type="AlphaFoldDB" id="A0AB39LZM1"/>
<feature type="domain" description="NAD-dependent epimerase/dehydratase" evidence="1">
    <location>
        <begin position="4"/>
        <end position="180"/>
    </location>
</feature>
<organism evidence="2">
    <name type="scientific">Streptomyces sp. R08</name>
    <dbReference type="NCBI Taxonomy" id="3238624"/>
    <lineage>
        <taxon>Bacteria</taxon>
        <taxon>Bacillati</taxon>
        <taxon>Actinomycetota</taxon>
        <taxon>Actinomycetes</taxon>
        <taxon>Kitasatosporales</taxon>
        <taxon>Streptomycetaceae</taxon>
        <taxon>Streptomyces</taxon>
    </lineage>
</organism>
<sequence>MPRALVLGGTGLVGRATALRLLGSGWQVDVVGRDSARVPPELTAAGAQFIAADRADQGQLQAALGAGADLLVDCLCFTAADARSLLLLAANSTSTVVISSRAVYVDAEGNHVNSDVPPHFATPITEDQPTLAPTTDIDYRSREGYGANKVAAEQVVLESGLPVSVVRASQIHAVGASPAREWAVVKRVLHGRTALLLARRGGGGVHTTAAANLAALIETVAHRPGTRVLNSADPDAPSALEICRTIAGQLGHEWEEVLLDATAPAGLGRTPWDSPHPIVLDTSAATALGYQAAGTYAATIAPALDWLVDAARDGQPPADADYFAEYFDYAAEDAFLAKRVGRLGR</sequence>
<reference evidence="2" key="1">
    <citation type="submission" date="2024-07" db="EMBL/GenBank/DDBJ databases">
        <authorList>
            <person name="Yu S.T."/>
        </authorList>
    </citation>
    <scope>NUCLEOTIDE SEQUENCE</scope>
    <source>
        <strain evidence="2">R08</strain>
    </source>
</reference>
<dbReference type="Pfam" id="PF01370">
    <property type="entry name" value="Epimerase"/>
    <property type="match status" value="1"/>
</dbReference>
<gene>
    <name evidence="2" type="ORF">AB5J58_04710</name>
</gene>
<dbReference type="RefSeq" id="WP_369186609.1">
    <property type="nucleotide sequence ID" value="NZ_CP163431.1"/>
</dbReference>